<evidence type="ECO:0000313" key="5">
    <source>
        <dbReference type="EMBL" id="HIR00813.1"/>
    </source>
</evidence>
<evidence type="ECO:0000313" key="6">
    <source>
        <dbReference type="Proteomes" id="UP000824261"/>
    </source>
</evidence>
<feature type="compositionally biased region" description="Polar residues" evidence="1">
    <location>
        <begin position="49"/>
        <end position="63"/>
    </location>
</feature>
<feature type="transmembrane region" description="Helical" evidence="2">
    <location>
        <begin position="141"/>
        <end position="163"/>
    </location>
</feature>
<proteinExistence type="predicted"/>
<dbReference type="Gene3D" id="3.10.100.10">
    <property type="entry name" value="Mannose-Binding Protein A, subunit A"/>
    <property type="match status" value="1"/>
</dbReference>
<comment type="caution">
    <text evidence="5">The sequence shown here is derived from an EMBL/GenBank/DDBJ whole genome shotgun (WGS) entry which is preliminary data.</text>
</comment>
<dbReference type="SMART" id="SM00740">
    <property type="entry name" value="PASTA"/>
    <property type="match status" value="1"/>
</dbReference>
<feature type="compositionally biased region" description="Low complexity" evidence="1">
    <location>
        <begin position="176"/>
        <end position="198"/>
    </location>
</feature>
<dbReference type="Pfam" id="PF13240">
    <property type="entry name" value="Zn_Ribbon_1"/>
    <property type="match status" value="1"/>
</dbReference>
<dbReference type="Proteomes" id="UP000824261">
    <property type="component" value="Unassembled WGS sequence"/>
</dbReference>
<keyword evidence="2" id="KW-0812">Transmembrane</keyword>
<dbReference type="EMBL" id="DVGB01000006">
    <property type="protein sequence ID" value="HIR00813.1"/>
    <property type="molecule type" value="Genomic_DNA"/>
</dbReference>
<feature type="domain" description="PASTA" evidence="4">
    <location>
        <begin position="199"/>
        <end position="267"/>
    </location>
</feature>
<keyword evidence="2" id="KW-0472">Membrane</keyword>
<keyword evidence="2" id="KW-1133">Transmembrane helix</keyword>
<dbReference type="InterPro" id="IPR016187">
    <property type="entry name" value="CTDL_fold"/>
</dbReference>
<organism evidence="5 6">
    <name type="scientific">Candidatus Aveggerthella stercoripullorum</name>
    <dbReference type="NCBI Taxonomy" id="2840688"/>
    <lineage>
        <taxon>Bacteria</taxon>
        <taxon>Bacillati</taxon>
        <taxon>Actinomycetota</taxon>
        <taxon>Coriobacteriia</taxon>
        <taxon>Eggerthellales</taxon>
        <taxon>Eggerthellaceae</taxon>
        <taxon>Eggerthellaceae incertae sedis</taxon>
        <taxon>Candidatus Aveggerthella</taxon>
    </lineage>
</organism>
<name>A0A9D1D2F1_9ACTN</name>
<evidence type="ECO:0000259" key="3">
    <source>
        <dbReference type="PROSITE" id="PS50041"/>
    </source>
</evidence>
<dbReference type="SUPFAM" id="SSF56436">
    <property type="entry name" value="C-type lectin-like"/>
    <property type="match status" value="1"/>
</dbReference>
<dbReference type="InterPro" id="IPR016186">
    <property type="entry name" value="C-type_lectin-like/link_sf"/>
</dbReference>
<gene>
    <name evidence="5" type="ORF">IAA69_00825</name>
</gene>
<dbReference type="CDD" id="cd00037">
    <property type="entry name" value="CLECT"/>
    <property type="match status" value="1"/>
</dbReference>
<dbReference type="PROSITE" id="PS51178">
    <property type="entry name" value="PASTA"/>
    <property type="match status" value="1"/>
</dbReference>
<reference evidence="5" key="2">
    <citation type="journal article" date="2021" name="PeerJ">
        <title>Extensive microbial diversity within the chicken gut microbiome revealed by metagenomics and culture.</title>
        <authorList>
            <person name="Gilroy R."/>
            <person name="Ravi A."/>
            <person name="Getino M."/>
            <person name="Pursley I."/>
            <person name="Horton D.L."/>
            <person name="Alikhan N.F."/>
            <person name="Baker D."/>
            <person name="Gharbi K."/>
            <person name="Hall N."/>
            <person name="Watson M."/>
            <person name="Adriaenssens E.M."/>
            <person name="Foster-Nyarko E."/>
            <person name="Jarju S."/>
            <person name="Secka A."/>
            <person name="Antonio M."/>
            <person name="Oren A."/>
            <person name="Chaudhuri R.R."/>
            <person name="La Ragione R."/>
            <person name="Hildebrand F."/>
            <person name="Pallen M.J."/>
        </authorList>
    </citation>
    <scope>NUCLEOTIDE SEQUENCE</scope>
    <source>
        <strain evidence="5">ChiGjej1B1-2707</strain>
    </source>
</reference>
<dbReference type="Pfam" id="PF00059">
    <property type="entry name" value="Lectin_C"/>
    <property type="match status" value="1"/>
</dbReference>
<dbReference type="CDD" id="cd06577">
    <property type="entry name" value="PASTA_pknB"/>
    <property type="match status" value="1"/>
</dbReference>
<evidence type="ECO:0000256" key="2">
    <source>
        <dbReference type="SAM" id="Phobius"/>
    </source>
</evidence>
<dbReference type="InterPro" id="IPR001304">
    <property type="entry name" value="C-type_lectin-like"/>
</dbReference>
<evidence type="ECO:0000256" key="1">
    <source>
        <dbReference type="SAM" id="MobiDB-lite"/>
    </source>
</evidence>
<dbReference type="SMART" id="SM00034">
    <property type="entry name" value="CLECT"/>
    <property type="match status" value="1"/>
</dbReference>
<sequence>MFCTECGKKIDDDAAFCTYCGAPVTPLPEQPEDTSLNEESQASHEENDATNAPSLDESQQQATILPEQPEDASSFDSKESVHTGLPDSALLPQTPDPRIPLRDETVVMPPVQPAEQATVSAYAPPPTPSPASPSGKNPYKVIAIVAGVIAVVLIAVCGVLFGLNAGAFGGGDATEPASTEQPSSTASTSSSSSTTPASTVQEIAIPNVVGMSQSDALAALSQKGFATSGITEEHSVSTPEGFVISQTPSGGQMGDPNTVRVSLIVSSGPQETYTETEYTVISQAMTWRDANAYCANHGGTLACITSPTEYDKVLAAAEASGLHVLWLGGQRSGSSFSWVSGEPFSYSSWAPGEPNNDGGSENYLALYNVNGTWGWYDAPNDLSTTYPAHTMGFVMERQVERTR</sequence>
<feature type="region of interest" description="Disordered" evidence="1">
    <location>
        <begin position="172"/>
        <end position="198"/>
    </location>
</feature>
<reference evidence="5" key="1">
    <citation type="submission" date="2020-10" db="EMBL/GenBank/DDBJ databases">
        <authorList>
            <person name="Gilroy R."/>
        </authorList>
    </citation>
    <scope>NUCLEOTIDE SEQUENCE</scope>
    <source>
        <strain evidence="5">ChiGjej1B1-2707</strain>
    </source>
</reference>
<dbReference type="PANTHER" id="PTHR45784">
    <property type="entry name" value="C-TYPE LECTIN DOMAIN FAMILY 20 MEMBER A-RELATED"/>
    <property type="match status" value="1"/>
</dbReference>
<feature type="domain" description="C-type lectin" evidence="3">
    <location>
        <begin position="273"/>
        <end position="373"/>
    </location>
</feature>
<dbReference type="PROSITE" id="PS50041">
    <property type="entry name" value="C_TYPE_LECTIN_2"/>
    <property type="match status" value="1"/>
</dbReference>
<dbReference type="PANTHER" id="PTHR45784:SF3">
    <property type="entry name" value="C-TYPE LECTIN DOMAIN FAMILY 4 MEMBER K-LIKE-RELATED"/>
    <property type="match status" value="1"/>
</dbReference>
<dbReference type="InterPro" id="IPR026870">
    <property type="entry name" value="Zinc_ribbon_dom"/>
</dbReference>
<feature type="region of interest" description="Disordered" evidence="1">
    <location>
        <begin position="19"/>
        <end position="101"/>
    </location>
</feature>
<dbReference type="Pfam" id="PF03793">
    <property type="entry name" value="PASTA"/>
    <property type="match status" value="1"/>
</dbReference>
<evidence type="ECO:0000259" key="4">
    <source>
        <dbReference type="PROSITE" id="PS51178"/>
    </source>
</evidence>
<dbReference type="AlphaFoldDB" id="A0A9D1D2F1"/>
<dbReference type="Gene3D" id="3.30.10.20">
    <property type="match status" value="1"/>
</dbReference>
<dbReference type="InterPro" id="IPR005543">
    <property type="entry name" value="PASTA_dom"/>
</dbReference>
<protein>
    <submittedName>
        <fullName evidence="5">PASTA domain-containing protein</fullName>
    </submittedName>
</protein>
<accession>A0A9D1D2F1</accession>